<dbReference type="STRING" id="52586.A0A0B1P4U5"/>
<dbReference type="PANTHER" id="PTHR12215:SF10">
    <property type="entry name" value="L-AMINOADIPATE-SEMIALDEHYDE DEHYDROGENASE-PHOSPHOPANTETHEINYL TRANSFERASE"/>
    <property type="match status" value="1"/>
</dbReference>
<evidence type="ECO:0000259" key="3">
    <source>
        <dbReference type="Pfam" id="PF01648"/>
    </source>
</evidence>
<keyword evidence="6" id="KW-1185">Reference proteome</keyword>
<evidence type="ECO:0000313" key="5">
    <source>
        <dbReference type="EMBL" id="KHJ31966.1"/>
    </source>
</evidence>
<evidence type="ECO:0000259" key="4">
    <source>
        <dbReference type="Pfam" id="PF22624"/>
    </source>
</evidence>
<evidence type="ECO:0000256" key="1">
    <source>
        <dbReference type="ARBA" id="ARBA00013172"/>
    </source>
</evidence>
<dbReference type="GO" id="GO:0000287">
    <property type="term" value="F:magnesium ion binding"/>
    <property type="evidence" value="ECO:0007669"/>
    <property type="project" value="InterPro"/>
</dbReference>
<dbReference type="InterPro" id="IPR037143">
    <property type="entry name" value="4-PPantetheinyl_Trfase_dom_sf"/>
</dbReference>
<dbReference type="Gene3D" id="3.90.470.20">
    <property type="entry name" value="4'-phosphopantetheinyl transferase domain"/>
    <property type="match status" value="2"/>
</dbReference>
<keyword evidence="2 5" id="KW-0808">Transferase</keyword>
<dbReference type="Proteomes" id="UP000030854">
    <property type="component" value="Unassembled WGS sequence"/>
</dbReference>
<reference evidence="5 6" key="1">
    <citation type="journal article" date="2014" name="BMC Genomics">
        <title>Adaptive genomic structural variation in the grape powdery mildew pathogen, Erysiphe necator.</title>
        <authorList>
            <person name="Jones L."/>
            <person name="Riaz S."/>
            <person name="Morales-Cruz A."/>
            <person name="Amrine K.C."/>
            <person name="McGuire B."/>
            <person name="Gubler W.D."/>
            <person name="Walker M.A."/>
            <person name="Cantu D."/>
        </authorList>
    </citation>
    <scope>NUCLEOTIDE SEQUENCE [LARGE SCALE GENOMIC DNA]</scope>
    <source>
        <strain evidence="6">c</strain>
    </source>
</reference>
<dbReference type="Pfam" id="PF01648">
    <property type="entry name" value="ACPS"/>
    <property type="match status" value="1"/>
</dbReference>
<protein>
    <recommendedName>
        <fullName evidence="1">holo-[acyl-carrier-protein] synthase</fullName>
        <ecNumber evidence="1">2.7.8.7</ecNumber>
    </recommendedName>
</protein>
<dbReference type="EMBL" id="JNVN01002442">
    <property type="protein sequence ID" value="KHJ31966.1"/>
    <property type="molecule type" value="Genomic_DNA"/>
</dbReference>
<dbReference type="HOGENOM" id="CLU_031126_0_0_1"/>
<dbReference type="InterPro" id="IPR050559">
    <property type="entry name" value="P-Pant_transferase_sf"/>
</dbReference>
<dbReference type="InterPro" id="IPR055066">
    <property type="entry name" value="AASDHPPT_N"/>
</dbReference>
<dbReference type="Pfam" id="PF22624">
    <property type="entry name" value="AASDHPPT_N"/>
    <property type="match status" value="1"/>
</dbReference>
<dbReference type="OMA" id="HRTCRIP"/>
<evidence type="ECO:0000313" key="6">
    <source>
        <dbReference type="Proteomes" id="UP000030854"/>
    </source>
</evidence>
<feature type="domain" description="4'-phosphopantetheinyl transferase" evidence="3">
    <location>
        <begin position="243"/>
        <end position="291"/>
    </location>
</feature>
<gene>
    <name evidence="5" type="ORF">EV44_g3248</name>
</gene>
<organism evidence="5 6">
    <name type="scientific">Uncinula necator</name>
    <name type="common">Grape powdery mildew</name>
    <dbReference type="NCBI Taxonomy" id="52586"/>
    <lineage>
        <taxon>Eukaryota</taxon>
        <taxon>Fungi</taxon>
        <taxon>Dikarya</taxon>
        <taxon>Ascomycota</taxon>
        <taxon>Pezizomycotina</taxon>
        <taxon>Leotiomycetes</taxon>
        <taxon>Erysiphales</taxon>
        <taxon>Erysiphaceae</taxon>
        <taxon>Erysiphe</taxon>
    </lineage>
</organism>
<dbReference type="PANTHER" id="PTHR12215">
    <property type="entry name" value="PHOSPHOPANTETHEINE TRANSFERASE"/>
    <property type="match status" value="1"/>
</dbReference>
<dbReference type="GO" id="GO:0005829">
    <property type="term" value="C:cytosol"/>
    <property type="evidence" value="ECO:0007669"/>
    <property type="project" value="TreeGrafter"/>
</dbReference>
<dbReference type="GO" id="GO:0008897">
    <property type="term" value="F:holo-[acyl-carrier-protein] synthase activity"/>
    <property type="evidence" value="ECO:0007669"/>
    <property type="project" value="UniProtKB-EC"/>
</dbReference>
<dbReference type="EC" id="2.7.8.7" evidence="1"/>
<dbReference type="SUPFAM" id="SSF56214">
    <property type="entry name" value="4'-phosphopantetheinyl transferase"/>
    <property type="match status" value="2"/>
</dbReference>
<name>A0A0B1P4U5_UNCNE</name>
<accession>A0A0B1P4U5</accession>
<dbReference type="GO" id="GO:0019878">
    <property type="term" value="P:lysine biosynthetic process via aminoadipic acid"/>
    <property type="evidence" value="ECO:0007669"/>
    <property type="project" value="TreeGrafter"/>
</dbReference>
<dbReference type="AlphaFoldDB" id="A0A0B1P4U5"/>
<proteinExistence type="predicted"/>
<dbReference type="InterPro" id="IPR008278">
    <property type="entry name" value="4-PPantetheinyl_Trfase_dom"/>
</dbReference>
<comment type="caution">
    <text evidence="5">The sequence shown here is derived from an EMBL/GenBank/DDBJ whole genome shotgun (WGS) entry which is preliminary data.</text>
</comment>
<evidence type="ECO:0000256" key="2">
    <source>
        <dbReference type="ARBA" id="ARBA00022679"/>
    </source>
</evidence>
<sequence length="371" mass="42399">MSINEEDTSNIKVVKWIVDTRTLWQTSGEFKARDEVQELRKVAARALNLLPKEEQERVLKYYHIKDAKMSLASFLLKHLVITKYLSVAWSKSFLSIDKYGKPYFFLDETQLLNLDFNVSHQAGIVTLIAAITNRNRAKVGTDIVCITERRLEDYKHIDINGFFDWLSIFDEVLADTELIDLEQGSVGLEDLNIYIEGAEMTSEGNQVLSKCERRNQKVSLPILIHGAPSVIQVDSNMIIDNKLRKFYALWCLRESYIKMTGEALSAPWLRDLEILQIKVPKQGKENINLQAGETIDTFRINFKGKESTRSHVTNVTMDLTSLGPNYLVAGAVCTANFQCISEINMGEWQILDIQKDVVEVAEENFNEANFF</sequence>
<feature type="domain" description="4'-phosphopantetheinyl transferase N-terminal" evidence="4">
    <location>
        <begin position="44"/>
        <end position="130"/>
    </location>
</feature>